<feature type="compositionally biased region" description="Polar residues" evidence="1">
    <location>
        <begin position="1095"/>
        <end position="1111"/>
    </location>
</feature>
<dbReference type="SUPFAM" id="SSF46934">
    <property type="entry name" value="UBA-like"/>
    <property type="match status" value="1"/>
</dbReference>
<dbReference type="PANTHER" id="PTHR46445">
    <property type="entry name" value="RNA POLYMERASE II DEGRADATION FACTOR-LIKE PROTEIN (DUF1296)"/>
    <property type="match status" value="1"/>
</dbReference>
<dbReference type="InterPro" id="IPR009060">
    <property type="entry name" value="UBA-like_sf"/>
</dbReference>
<feature type="region of interest" description="Disordered" evidence="1">
    <location>
        <begin position="415"/>
        <end position="458"/>
    </location>
</feature>
<dbReference type="EMBL" id="QGNW01001476">
    <property type="protein sequence ID" value="RVW39584.1"/>
    <property type="molecule type" value="Genomic_DNA"/>
</dbReference>
<feature type="compositionally biased region" description="Basic and acidic residues" evidence="1">
    <location>
        <begin position="1112"/>
        <end position="1121"/>
    </location>
</feature>
<dbReference type="InterPro" id="IPR009719">
    <property type="entry name" value="GIP1_N"/>
</dbReference>
<feature type="region of interest" description="Disordered" evidence="1">
    <location>
        <begin position="306"/>
        <end position="345"/>
    </location>
</feature>
<dbReference type="PANTHER" id="PTHR46445:SF7">
    <property type="entry name" value="GBF-INTERACTING PROTEIN 1 N-TERMINAL DOMAIN-CONTAINING PROTEIN"/>
    <property type="match status" value="1"/>
</dbReference>
<feature type="compositionally biased region" description="Basic and acidic residues" evidence="1">
    <location>
        <begin position="425"/>
        <end position="455"/>
    </location>
</feature>
<feature type="compositionally biased region" description="Basic and acidic residues" evidence="1">
    <location>
        <begin position="172"/>
        <end position="183"/>
    </location>
</feature>
<accession>A0A438DVT0</accession>
<feature type="compositionally biased region" description="Polar residues" evidence="1">
    <location>
        <begin position="184"/>
        <end position="194"/>
    </location>
</feature>
<feature type="region of interest" description="Disordered" evidence="1">
    <location>
        <begin position="854"/>
        <end position="879"/>
    </location>
</feature>
<feature type="region of interest" description="Disordered" evidence="1">
    <location>
        <begin position="138"/>
        <end position="267"/>
    </location>
</feature>
<evidence type="ECO:0000313" key="3">
    <source>
        <dbReference type="EMBL" id="RVW39584.1"/>
    </source>
</evidence>
<dbReference type="Proteomes" id="UP000288805">
    <property type="component" value="Unassembled WGS sequence"/>
</dbReference>
<reference evidence="3 4" key="1">
    <citation type="journal article" date="2018" name="PLoS Genet.">
        <title>Population sequencing reveals clonal diversity and ancestral inbreeding in the grapevine cultivar Chardonnay.</title>
        <authorList>
            <person name="Roach M.J."/>
            <person name="Johnson D.L."/>
            <person name="Bohlmann J."/>
            <person name="van Vuuren H.J."/>
            <person name="Jones S.J."/>
            <person name="Pretorius I.S."/>
            <person name="Schmidt S.A."/>
            <person name="Borneman A.R."/>
        </authorList>
    </citation>
    <scope>NUCLEOTIDE SEQUENCE [LARGE SCALE GENOMIC DNA]</scope>
    <source>
        <strain evidence="4">cv. Chardonnay</strain>
        <tissue evidence="3">Leaf</tissue>
    </source>
</reference>
<comment type="caution">
    <text evidence="3">The sequence shown here is derived from an EMBL/GenBank/DDBJ whole genome shotgun (WGS) entry which is preliminary data.</text>
</comment>
<feature type="compositionally biased region" description="Basic residues" evidence="1">
    <location>
        <begin position="238"/>
        <end position="247"/>
    </location>
</feature>
<dbReference type="AlphaFoldDB" id="A0A438DVT0"/>
<feature type="region of interest" description="Disordered" evidence="1">
    <location>
        <begin position="906"/>
        <end position="949"/>
    </location>
</feature>
<evidence type="ECO:0000256" key="1">
    <source>
        <dbReference type="SAM" id="MobiDB-lite"/>
    </source>
</evidence>
<sequence>MDRDCDEGEGGGGDGLPEIPMEAWEMIERVKEIMREYTDDEIYAMLLECEMDLNETVQRLLSPGRYSIKNSLPCLPVWMPRKLLKEKDKKSRYSIKNSLPCLPVWMPRELLKEKDKKKLSFGLVQIYVLLMNPGDDRTGETFERVKEERERRKEEKIAEEKGLHDIGSSSDFGDRGGSHRHSENTSYKGESSDSAADEYKRQSIGAGDAISSAQSSQVLQPARPGARGRASVADIVRRGRPGTRRHVSKADVVGMGGPGANTSSLPITSTGTSPPLVGAVPEQCGVPNTSSPLITLDEACFPPLGRTPKRSSYRVTPPFVPSPVEAEPHQALHSPNPCDTAEMSQDCQPDEVEASVSSEQLAEYSASVSSAAAGLEKLSMEKGETLSGLPTAHSSLHKLNRLQCELGEASGALVDDSSVGNLDFRNPENHGDEQPRTISDADRENSASSCARERQGIVGPSLSSEAHAYSDSLPSFQEPTEYSSRESEFFLQFMAEQIQSLRHSSGGSYSSRPTNFVPEDVRQDTFSVSGLPSQALPSIHIAPETTLPRPFALDPDTQHSVSLEHSDNMLAGPSPAQSYASIPSTFQQAHTDEDLSHLLLPELLQDIQQYRNRAPETTLPRPFALDPDTQHSVSLEHSDNMRAGPSPPPSYASIVSAFQQAHTDEDPSHLLLPELLQDIQQYRNRAPETTLPRPFALDPDTQHSVSLEHSDNMRAGPSPPPSYASIPSAFQQAHTNEDPSHLLLPELLQDIQQYRNRAPETTLPRPFALDPDTQHSVSLEHSDNMRAGPSPPPSYASIPSAFQQAHTNEDPSHLLLPELLQDIQQYRNRAPETTLPRPFALDPDTQHSVSLEHSDNMLAGPSPPPSYASIPSAFQQAHTDEDPSHLLLPELLQDIQQYRNRAPVSHLAQPPAGYGNFGGPTNIPPAGHRSFGAPTYIPPADHRSFGSPTYIPPTGHQSFRSLAYIPPAGHRSFGRPTYIPPTGHQSFRSPAYIPPAGHGRFGSATYIPPADYGSLGSPSNIPSRFLNNLPASMNLDEFLRSNEGAHFNPHQGGSSATWVRGPGGSRAIPPAAGSTHYYGLPEQNQQYPRDEGNQRLLQQHRSQGYQTPDGSQSRDPRGRWP</sequence>
<proteinExistence type="predicted"/>
<evidence type="ECO:0000259" key="2">
    <source>
        <dbReference type="Pfam" id="PF06972"/>
    </source>
</evidence>
<feature type="region of interest" description="Disordered" evidence="1">
    <location>
        <begin position="690"/>
        <end position="734"/>
    </location>
</feature>
<evidence type="ECO:0000313" key="4">
    <source>
        <dbReference type="Proteomes" id="UP000288805"/>
    </source>
</evidence>
<name>A0A438DVT0_VITVI</name>
<feature type="compositionally biased region" description="Basic and acidic residues" evidence="1">
    <location>
        <begin position="138"/>
        <end position="164"/>
    </location>
</feature>
<gene>
    <name evidence="3" type="ORF">CK203_090645</name>
</gene>
<protein>
    <recommendedName>
        <fullName evidence="2">GBF-interacting protein 1 N-terminal domain-containing protein</fullName>
    </recommendedName>
</protein>
<feature type="domain" description="GBF-interacting protein 1 N-terminal" evidence="2">
    <location>
        <begin position="19"/>
        <end position="62"/>
    </location>
</feature>
<organism evidence="3 4">
    <name type="scientific">Vitis vinifera</name>
    <name type="common">Grape</name>
    <dbReference type="NCBI Taxonomy" id="29760"/>
    <lineage>
        <taxon>Eukaryota</taxon>
        <taxon>Viridiplantae</taxon>
        <taxon>Streptophyta</taxon>
        <taxon>Embryophyta</taxon>
        <taxon>Tracheophyta</taxon>
        <taxon>Spermatophyta</taxon>
        <taxon>Magnoliopsida</taxon>
        <taxon>eudicotyledons</taxon>
        <taxon>Gunneridae</taxon>
        <taxon>Pentapetalae</taxon>
        <taxon>rosids</taxon>
        <taxon>Vitales</taxon>
        <taxon>Vitaceae</taxon>
        <taxon>Viteae</taxon>
        <taxon>Vitis</taxon>
    </lineage>
</organism>
<feature type="region of interest" description="Disordered" evidence="1">
    <location>
        <begin position="762"/>
        <end position="806"/>
    </location>
</feature>
<feature type="region of interest" description="Disordered" evidence="1">
    <location>
        <begin position="1044"/>
        <end position="1121"/>
    </location>
</feature>
<dbReference type="Pfam" id="PF06972">
    <property type="entry name" value="GIP1_N"/>
    <property type="match status" value="1"/>
</dbReference>
<feature type="region of interest" description="Disordered" evidence="1">
    <location>
        <begin position="618"/>
        <end position="652"/>
    </location>
</feature>